<dbReference type="GeneID" id="66343263"/>
<evidence type="ECO:0000256" key="1">
    <source>
        <dbReference type="SAM" id="Phobius"/>
    </source>
</evidence>
<gene>
    <name evidence="2" type="ORF">KEC93_02030</name>
</gene>
<feature type="transmembrane region" description="Helical" evidence="1">
    <location>
        <begin position="7"/>
        <end position="27"/>
    </location>
</feature>
<keyword evidence="1" id="KW-1133">Transmembrane helix</keyword>
<reference evidence="2" key="1">
    <citation type="submission" date="2021-04" db="EMBL/GenBank/DDBJ databases">
        <title>Complete genome sequence of the type strain Clostridium beijerinckii NRRL B-598.</title>
        <authorList>
            <person name="Sedlar K."/>
            <person name="Branska B."/>
            <person name="Bezdicek M."/>
            <person name="Nykrynova M."/>
            <person name="Lengerova M."/>
            <person name="Skutkova H."/>
            <person name="Patakova P."/>
        </authorList>
    </citation>
    <scope>NUCLEOTIDE SEQUENCE</scope>
    <source>
        <strain evidence="2">DSM 791</strain>
    </source>
</reference>
<name>A0AB74VGQ8_CLOBE</name>
<keyword evidence="1" id="KW-0812">Transmembrane</keyword>
<dbReference type="Proteomes" id="UP000679373">
    <property type="component" value="Chromosome"/>
</dbReference>
<organism evidence="2 3">
    <name type="scientific">Clostridium beijerinckii</name>
    <name type="common">Clostridium MP</name>
    <dbReference type="NCBI Taxonomy" id="1520"/>
    <lineage>
        <taxon>Bacteria</taxon>
        <taxon>Bacillati</taxon>
        <taxon>Bacillota</taxon>
        <taxon>Clostridia</taxon>
        <taxon>Eubacteriales</taxon>
        <taxon>Clostridiaceae</taxon>
        <taxon>Clostridium</taxon>
    </lineage>
</organism>
<accession>A0AB74VGQ8</accession>
<keyword evidence="3" id="KW-1185">Reference proteome</keyword>
<proteinExistence type="predicted"/>
<dbReference type="EMBL" id="CP073653">
    <property type="protein sequence ID" value="QUN35638.1"/>
    <property type="molecule type" value="Genomic_DNA"/>
</dbReference>
<evidence type="ECO:0008006" key="4">
    <source>
        <dbReference type="Google" id="ProtNLM"/>
    </source>
</evidence>
<protein>
    <recommendedName>
        <fullName evidence="4">Phage protein</fullName>
    </recommendedName>
</protein>
<keyword evidence="1" id="KW-0472">Membrane</keyword>
<evidence type="ECO:0000313" key="2">
    <source>
        <dbReference type="EMBL" id="QUN35638.1"/>
    </source>
</evidence>
<dbReference type="AlphaFoldDB" id="A0AB74VGQ8"/>
<feature type="transmembrane region" description="Helical" evidence="1">
    <location>
        <begin position="47"/>
        <end position="68"/>
    </location>
</feature>
<dbReference type="RefSeq" id="WP_077868542.1">
    <property type="nucleotide sequence ID" value="NZ_BKAK01000122.1"/>
</dbReference>
<evidence type="ECO:0000313" key="3">
    <source>
        <dbReference type="Proteomes" id="UP000679373"/>
    </source>
</evidence>
<sequence>MSKKSMWKWFFIGIGIILMPFILDELYSTRIYVSHLTSSEWASFNGSYIGAIMGGIITLVGVWITIGFTREQAKEDRQFQLDQARKDREFQREQANEDRRLSLAPYLKYTVYERESSEKHNTAIIHTVDRDPNQIIRATIELKNIGMGPLLYLRTHNIKYNNVGLDYSLGSIDILEKNNKWLMRIVLELRLDEITNSNDDMNTSPSRKEGVLSFTIGYKDLIDNQYEQDIAISMNVNYRYECAGNELILNCYRPTFRLSKIGNTRLIEKV</sequence>